<dbReference type="EMBL" id="CCYD01002047">
    <property type="protein sequence ID" value="CEG46496.1"/>
    <property type="molecule type" value="Genomic_DNA"/>
</dbReference>
<evidence type="ECO:0000256" key="2">
    <source>
        <dbReference type="SAM" id="SignalP"/>
    </source>
</evidence>
<dbReference type="Proteomes" id="UP000054928">
    <property type="component" value="Unassembled WGS sequence"/>
</dbReference>
<name>A0A0P1AY01_PLAHL</name>
<dbReference type="GeneID" id="36397951"/>
<keyword evidence="2" id="KW-0732">Signal</keyword>
<feature type="compositionally biased region" description="Polar residues" evidence="1">
    <location>
        <begin position="439"/>
        <end position="453"/>
    </location>
</feature>
<dbReference type="RefSeq" id="XP_024582865.1">
    <property type="nucleotide sequence ID" value="XM_024717359.1"/>
</dbReference>
<sequence length="540" mass="58776">MRHLPMLVMLLVAITLHASAIAFPKSKLATSSVVNRLSHKLGDAVVERSLRAEEGTSKSIDGEERVLDAVTKNLGVTEKMTETLTGAEGVKPTQVEKGGESVKGTETFHASKDLKAAANAEPAVEATSTPIVKSPNFFQRLGNKIKSIFAKILSWFRWKRSEPASQDSTTVTKEIEDTSAARVDGGVGAKTVDISTLHEKANEHGDALPSGKNVKITGDQSPPREPKPTTNLNSGEEVVIHPPSTKDNPAPNEEPFPPVLQPKNEPAHDEPEVFFHLHDPPTSGEKVIVLKSEPDRFPETGEGPPQHVVNTDFKPTPGEVLIAPRPKSETKSSSEETEVLMRSPDHKTQPKPDEEVFAHKSEANPNPKKGEEPPQHGTNTVTEPISDETVLSPKVRSKVEPDGDEQEVHVRSPNFEEDPTLDKEIPSHDPKPGEEPPQHGTNTDTKPTANEEVSSLKLKSDVPPALDDSNLPASFPEPLIGDEVLDHENYILAPDTLESPNLETATTDTPQTSLWSQFINTVISPFWKPKSPTSRVEPSQ</sequence>
<evidence type="ECO:0000256" key="1">
    <source>
        <dbReference type="SAM" id="MobiDB-lite"/>
    </source>
</evidence>
<feature type="compositionally biased region" description="Basic and acidic residues" evidence="1">
    <location>
        <begin position="397"/>
        <end position="410"/>
    </location>
</feature>
<dbReference type="AlphaFoldDB" id="A0A0P1AY01"/>
<keyword evidence="4" id="KW-1185">Reference proteome</keyword>
<feature type="compositionally biased region" description="Basic and acidic residues" evidence="1">
    <location>
        <begin position="420"/>
        <end position="437"/>
    </location>
</feature>
<protein>
    <submittedName>
        <fullName evidence="3">RxLR-like protein</fullName>
    </submittedName>
</protein>
<feature type="chain" id="PRO_5006059022" evidence="2">
    <location>
        <begin position="21"/>
        <end position="540"/>
    </location>
</feature>
<feature type="compositionally biased region" description="Basic and acidic residues" evidence="1">
    <location>
        <begin position="265"/>
        <end position="279"/>
    </location>
</feature>
<organism evidence="3 4">
    <name type="scientific">Plasmopara halstedii</name>
    <name type="common">Downy mildew of sunflower</name>
    <dbReference type="NCBI Taxonomy" id="4781"/>
    <lineage>
        <taxon>Eukaryota</taxon>
        <taxon>Sar</taxon>
        <taxon>Stramenopiles</taxon>
        <taxon>Oomycota</taxon>
        <taxon>Peronosporomycetes</taxon>
        <taxon>Peronosporales</taxon>
        <taxon>Peronosporaceae</taxon>
        <taxon>Plasmopara</taxon>
    </lineage>
</organism>
<feature type="compositionally biased region" description="Basic and acidic residues" evidence="1">
    <location>
        <begin position="343"/>
        <end position="374"/>
    </location>
</feature>
<accession>A0A0P1AY01</accession>
<proteinExistence type="predicted"/>
<feature type="region of interest" description="Disordered" evidence="1">
    <location>
        <begin position="202"/>
        <end position="479"/>
    </location>
</feature>
<evidence type="ECO:0000313" key="3">
    <source>
        <dbReference type="EMBL" id="CEG46496.1"/>
    </source>
</evidence>
<evidence type="ECO:0000313" key="4">
    <source>
        <dbReference type="Proteomes" id="UP000054928"/>
    </source>
</evidence>
<feature type="signal peptide" evidence="2">
    <location>
        <begin position="1"/>
        <end position="20"/>
    </location>
</feature>
<reference evidence="4" key="1">
    <citation type="submission" date="2014-09" db="EMBL/GenBank/DDBJ databases">
        <authorList>
            <person name="Sharma Rahul"/>
            <person name="Thines Marco"/>
        </authorList>
    </citation>
    <scope>NUCLEOTIDE SEQUENCE [LARGE SCALE GENOMIC DNA]</scope>
</reference>